<name>A0A1F7Z0M4_9BACT</name>
<dbReference type="EMBL" id="MGGR01000022">
    <property type="protein sequence ID" value="OGM33133.1"/>
    <property type="molecule type" value="Genomic_DNA"/>
</dbReference>
<proteinExistence type="predicted"/>
<organism evidence="2 3">
    <name type="scientific">Candidatus Woesebacteria bacterium RIFCSPHIGHO2_02_FULL_39_13</name>
    <dbReference type="NCBI Taxonomy" id="1802505"/>
    <lineage>
        <taxon>Bacteria</taxon>
        <taxon>Candidatus Woeseibacteriota</taxon>
    </lineage>
</organism>
<sequence>MNPQDVYYIVASFATIVFLGMFTWLVIVLIKTLQIARRILEEIEDMSQNLSIVKEGFKVGILTFLGKLLGDKKEGEN</sequence>
<keyword evidence="1" id="KW-1133">Transmembrane helix</keyword>
<evidence type="ECO:0000313" key="3">
    <source>
        <dbReference type="Proteomes" id="UP000177169"/>
    </source>
</evidence>
<dbReference type="Proteomes" id="UP000177169">
    <property type="component" value="Unassembled WGS sequence"/>
</dbReference>
<keyword evidence="1" id="KW-0812">Transmembrane</keyword>
<dbReference type="AlphaFoldDB" id="A0A1F7Z0M4"/>
<protein>
    <submittedName>
        <fullName evidence="2">Uncharacterized protein</fullName>
    </submittedName>
</protein>
<reference evidence="2 3" key="1">
    <citation type="journal article" date="2016" name="Nat. Commun.">
        <title>Thousands of microbial genomes shed light on interconnected biogeochemical processes in an aquifer system.</title>
        <authorList>
            <person name="Anantharaman K."/>
            <person name="Brown C.T."/>
            <person name="Hug L.A."/>
            <person name="Sharon I."/>
            <person name="Castelle C.J."/>
            <person name="Probst A.J."/>
            <person name="Thomas B.C."/>
            <person name="Singh A."/>
            <person name="Wilkins M.J."/>
            <person name="Karaoz U."/>
            <person name="Brodie E.L."/>
            <person name="Williams K.H."/>
            <person name="Hubbard S.S."/>
            <person name="Banfield J.F."/>
        </authorList>
    </citation>
    <scope>NUCLEOTIDE SEQUENCE [LARGE SCALE GENOMIC DNA]</scope>
</reference>
<dbReference type="STRING" id="1802505.A3D01_01645"/>
<gene>
    <name evidence="2" type="ORF">A3D01_01645</name>
</gene>
<evidence type="ECO:0000313" key="2">
    <source>
        <dbReference type="EMBL" id="OGM33133.1"/>
    </source>
</evidence>
<accession>A0A1F7Z0M4</accession>
<keyword evidence="1" id="KW-0472">Membrane</keyword>
<comment type="caution">
    <text evidence="2">The sequence shown here is derived from an EMBL/GenBank/DDBJ whole genome shotgun (WGS) entry which is preliminary data.</text>
</comment>
<evidence type="ECO:0000256" key="1">
    <source>
        <dbReference type="SAM" id="Phobius"/>
    </source>
</evidence>
<feature type="transmembrane region" description="Helical" evidence="1">
    <location>
        <begin position="6"/>
        <end position="30"/>
    </location>
</feature>